<dbReference type="Pfam" id="PF01850">
    <property type="entry name" value="PIN"/>
    <property type="match status" value="1"/>
</dbReference>
<feature type="domain" description="PIN" evidence="1">
    <location>
        <begin position="6"/>
        <end position="123"/>
    </location>
</feature>
<reference evidence="4" key="1">
    <citation type="journal article" date="2020" name="bioRxiv">
        <title>A rank-normalized archaeal taxonomy based on genome phylogeny resolves widespread incomplete and uneven classifications.</title>
        <authorList>
            <person name="Rinke C."/>
            <person name="Chuvochina M."/>
            <person name="Mussig A.J."/>
            <person name="Chaumeil P.-A."/>
            <person name="Waite D.W."/>
            <person name="Whitman W.B."/>
            <person name="Parks D.H."/>
            <person name="Hugenholtz P."/>
        </authorList>
    </citation>
    <scope>NUCLEOTIDE SEQUENCE [LARGE SCALE GENOMIC DNA]</scope>
</reference>
<sequence length="140" mass="16262">MAKRFYLDTSIWWDYLGDRRDNIRPLGELAFSFIQACLARGHKILYSDLTVDELRQGYSMERIQQAFSAFEEALIRVEISDEQRAEARELAQTRTESHESDLTHAIVARDNGAVLVARDHGFECLRDVVEVRKPEEIIFD</sequence>
<dbReference type="Proteomes" id="UP000678237">
    <property type="component" value="Unassembled WGS sequence"/>
</dbReference>
<evidence type="ECO:0000313" key="3">
    <source>
        <dbReference type="EMBL" id="MBS3063109.1"/>
    </source>
</evidence>
<organism evidence="2 4">
    <name type="scientific">Candidatus Iainarchaeum sp</name>
    <dbReference type="NCBI Taxonomy" id="3101447"/>
    <lineage>
        <taxon>Archaea</taxon>
        <taxon>Candidatus Iainarchaeota</taxon>
        <taxon>Candidatus Iainarchaeia</taxon>
        <taxon>Candidatus Iainarchaeales</taxon>
        <taxon>Candidatus Iainarchaeaceae</taxon>
        <taxon>Candidatus Iainarchaeum</taxon>
    </lineage>
</organism>
<evidence type="ECO:0000313" key="2">
    <source>
        <dbReference type="EMBL" id="HIH16374.1"/>
    </source>
</evidence>
<dbReference type="Gene3D" id="3.40.50.1010">
    <property type="entry name" value="5'-nuclease"/>
    <property type="match status" value="1"/>
</dbReference>
<reference evidence="3" key="3">
    <citation type="submission" date="2021-05" db="EMBL/GenBank/DDBJ databases">
        <title>Protein family content uncovers lineage relationships and bacterial pathway maintenance mechanisms in DPANN archaea.</title>
        <authorList>
            <person name="Castelle C.J."/>
            <person name="Meheust R."/>
            <person name="Jaffe A.L."/>
            <person name="Seitz K."/>
            <person name="Gong X."/>
            <person name="Baker B.J."/>
            <person name="Banfield J.F."/>
        </authorList>
    </citation>
    <scope>NUCLEOTIDE SEQUENCE</scope>
    <source>
        <strain evidence="3">RIFCSPLOWO2_01_FULL_58_19</strain>
    </source>
</reference>
<evidence type="ECO:0000313" key="4">
    <source>
        <dbReference type="Proteomes" id="UP000564964"/>
    </source>
</evidence>
<dbReference type="InterPro" id="IPR002716">
    <property type="entry name" value="PIN_dom"/>
</dbReference>
<dbReference type="SUPFAM" id="SSF88723">
    <property type="entry name" value="PIN domain-like"/>
    <property type="match status" value="1"/>
</dbReference>
<evidence type="ECO:0000259" key="1">
    <source>
        <dbReference type="Pfam" id="PF01850"/>
    </source>
</evidence>
<name>A0A7J4JGD6_9ARCH</name>
<dbReference type="EMBL" id="DUGH01000077">
    <property type="protein sequence ID" value="HIH16374.1"/>
    <property type="molecule type" value="Genomic_DNA"/>
</dbReference>
<dbReference type="InterPro" id="IPR029060">
    <property type="entry name" value="PIN-like_dom_sf"/>
</dbReference>
<dbReference type="AlphaFoldDB" id="A0A7J4JGD6"/>
<proteinExistence type="predicted"/>
<accession>A0A7J4JGD6</accession>
<dbReference type="EMBL" id="JAGVWE010000004">
    <property type="protein sequence ID" value="MBS3063109.1"/>
    <property type="molecule type" value="Genomic_DNA"/>
</dbReference>
<dbReference type="Proteomes" id="UP000564964">
    <property type="component" value="Unassembled WGS sequence"/>
</dbReference>
<comment type="caution">
    <text evidence="2">The sequence shown here is derived from an EMBL/GenBank/DDBJ whole genome shotgun (WGS) entry which is preliminary data.</text>
</comment>
<protein>
    <submittedName>
        <fullName evidence="2">PIN domain-containing protein</fullName>
    </submittedName>
</protein>
<gene>
    <name evidence="2" type="ORF">HA252_03140</name>
    <name evidence="3" type="ORF">J4203_04500</name>
</gene>
<reference evidence="3" key="2">
    <citation type="submission" date="2021-03" db="EMBL/GenBank/DDBJ databases">
        <authorList>
            <person name="Jaffe A."/>
        </authorList>
    </citation>
    <scope>NUCLEOTIDE SEQUENCE</scope>
    <source>
        <strain evidence="3">RIFCSPLOWO2_01_FULL_58_19</strain>
    </source>
</reference>